<gene>
    <name evidence="2" type="ORF">MUK42_11154</name>
</gene>
<evidence type="ECO:0000313" key="3">
    <source>
        <dbReference type="Proteomes" id="UP001055439"/>
    </source>
</evidence>
<reference evidence="2" key="1">
    <citation type="submission" date="2022-05" db="EMBL/GenBank/DDBJ databases">
        <title>The Musa troglodytarum L. genome provides insights into the mechanism of non-climacteric behaviour and enrichment of carotenoids.</title>
        <authorList>
            <person name="Wang J."/>
        </authorList>
    </citation>
    <scope>NUCLEOTIDE SEQUENCE</scope>
    <source>
        <tissue evidence="2">Leaf</tissue>
    </source>
</reference>
<organism evidence="2 3">
    <name type="scientific">Musa troglodytarum</name>
    <name type="common">fe'i banana</name>
    <dbReference type="NCBI Taxonomy" id="320322"/>
    <lineage>
        <taxon>Eukaryota</taxon>
        <taxon>Viridiplantae</taxon>
        <taxon>Streptophyta</taxon>
        <taxon>Embryophyta</taxon>
        <taxon>Tracheophyta</taxon>
        <taxon>Spermatophyta</taxon>
        <taxon>Magnoliopsida</taxon>
        <taxon>Liliopsida</taxon>
        <taxon>Zingiberales</taxon>
        <taxon>Musaceae</taxon>
        <taxon>Musa</taxon>
    </lineage>
</organism>
<feature type="region of interest" description="Disordered" evidence="1">
    <location>
        <begin position="28"/>
        <end position="51"/>
    </location>
</feature>
<evidence type="ECO:0000256" key="1">
    <source>
        <dbReference type="SAM" id="MobiDB-lite"/>
    </source>
</evidence>
<dbReference type="Proteomes" id="UP001055439">
    <property type="component" value="Chromosome 7"/>
</dbReference>
<name>A0A9E7KGU0_9LILI</name>
<accession>A0A9E7KGU0</accession>
<dbReference type="EMBL" id="CP097509">
    <property type="protein sequence ID" value="URE15110.1"/>
    <property type="molecule type" value="Genomic_DNA"/>
</dbReference>
<protein>
    <submittedName>
        <fullName evidence="2">Uncharacterized protein</fullName>
    </submittedName>
</protein>
<dbReference type="OrthoDB" id="5839at2759"/>
<feature type="compositionally biased region" description="Basic and acidic residues" evidence="1">
    <location>
        <begin position="31"/>
        <end position="44"/>
    </location>
</feature>
<sequence>MRFLALRLTLLHMKFPSKKETSIVLWSTSPRSHDSREVPNHDAPHQAMDGPMINEDVTIPLFVRSSRSNI</sequence>
<evidence type="ECO:0000313" key="2">
    <source>
        <dbReference type="EMBL" id="URE15110.1"/>
    </source>
</evidence>
<proteinExistence type="predicted"/>
<keyword evidence="3" id="KW-1185">Reference proteome</keyword>
<dbReference type="AlphaFoldDB" id="A0A9E7KGU0"/>